<dbReference type="AlphaFoldDB" id="A0A9C9NDS6"/>
<dbReference type="Pfam" id="PF01844">
    <property type="entry name" value="HNH"/>
    <property type="match status" value="1"/>
</dbReference>
<name>A0A9C9NDS6_9HYPH</name>
<dbReference type="Gene3D" id="1.10.30.50">
    <property type="match status" value="1"/>
</dbReference>
<comment type="caution">
    <text evidence="3">The sequence shown here is derived from an EMBL/GenBank/DDBJ whole genome shotgun (WGS) entry which is preliminary data.</text>
</comment>
<dbReference type="CDD" id="cd00085">
    <property type="entry name" value="HNHc"/>
    <property type="match status" value="1"/>
</dbReference>
<accession>A0A9C9NDS6</accession>
<protein>
    <submittedName>
        <fullName evidence="3">HNH endonuclease</fullName>
    </submittedName>
</protein>
<evidence type="ECO:0000313" key="3">
    <source>
        <dbReference type="EMBL" id="HET99635.1"/>
    </source>
</evidence>
<proteinExistence type="predicted"/>
<feature type="compositionally biased region" description="Basic and acidic residues" evidence="1">
    <location>
        <begin position="110"/>
        <end position="124"/>
    </location>
</feature>
<evidence type="ECO:0000256" key="1">
    <source>
        <dbReference type="SAM" id="MobiDB-lite"/>
    </source>
</evidence>
<feature type="domain" description="HNH nuclease" evidence="2">
    <location>
        <begin position="22"/>
        <end position="75"/>
    </location>
</feature>
<dbReference type="Proteomes" id="UP000885680">
    <property type="component" value="Unassembled WGS sequence"/>
</dbReference>
<dbReference type="GO" id="GO:0008270">
    <property type="term" value="F:zinc ion binding"/>
    <property type="evidence" value="ECO:0007669"/>
    <property type="project" value="InterPro"/>
</dbReference>
<reference evidence="3" key="1">
    <citation type="journal article" date="2020" name="mSystems">
        <title>Genome- and Community-Level Interaction Insights into Carbon Utilization and Element Cycling Functions of Hydrothermarchaeota in Hydrothermal Sediment.</title>
        <authorList>
            <person name="Zhou Z."/>
            <person name="Liu Y."/>
            <person name="Xu W."/>
            <person name="Pan J."/>
            <person name="Luo Z.H."/>
            <person name="Li M."/>
        </authorList>
    </citation>
    <scope>NUCLEOTIDE SEQUENCE</scope>
    <source>
        <strain evidence="3">HyVt-347</strain>
    </source>
</reference>
<dbReference type="EMBL" id="DRGN01000063">
    <property type="protein sequence ID" value="HET99635.1"/>
    <property type="molecule type" value="Genomic_DNA"/>
</dbReference>
<sequence length="132" mass="15245">MAPSRRTSRAMQGEGDMTARDEALAILARQDGICPWCGNMISRYERFEIDHTWAKARGGPDTDDNKRALHKICHTEKTKGDVAAIAKTKRQRQKQDEHDYAMSTRTRRPNAKERARARMEERRLLPLAPRQE</sequence>
<evidence type="ECO:0000259" key="2">
    <source>
        <dbReference type="SMART" id="SM00507"/>
    </source>
</evidence>
<keyword evidence="3" id="KW-0255">Endonuclease</keyword>
<keyword evidence="3" id="KW-0540">Nuclease</keyword>
<dbReference type="InterPro" id="IPR003615">
    <property type="entry name" value="HNH_nuc"/>
</dbReference>
<evidence type="ECO:0000313" key="4">
    <source>
        <dbReference type="Proteomes" id="UP000885680"/>
    </source>
</evidence>
<feature type="region of interest" description="Disordered" evidence="1">
    <location>
        <begin position="88"/>
        <end position="132"/>
    </location>
</feature>
<dbReference type="GO" id="GO:0003676">
    <property type="term" value="F:nucleic acid binding"/>
    <property type="evidence" value="ECO:0007669"/>
    <property type="project" value="InterPro"/>
</dbReference>
<dbReference type="SMART" id="SM00507">
    <property type="entry name" value="HNHc"/>
    <property type="match status" value="1"/>
</dbReference>
<gene>
    <name evidence="3" type="ORF">ENH89_04575</name>
</gene>
<dbReference type="InterPro" id="IPR002711">
    <property type="entry name" value="HNH"/>
</dbReference>
<organism evidence="3 4">
    <name type="scientific">Aurantimonas coralicida</name>
    <dbReference type="NCBI Taxonomy" id="182270"/>
    <lineage>
        <taxon>Bacteria</taxon>
        <taxon>Pseudomonadati</taxon>
        <taxon>Pseudomonadota</taxon>
        <taxon>Alphaproteobacteria</taxon>
        <taxon>Hyphomicrobiales</taxon>
        <taxon>Aurantimonadaceae</taxon>
        <taxon>Aurantimonas</taxon>
    </lineage>
</organism>
<dbReference type="GO" id="GO:0004519">
    <property type="term" value="F:endonuclease activity"/>
    <property type="evidence" value="ECO:0007669"/>
    <property type="project" value="UniProtKB-KW"/>
</dbReference>
<keyword evidence="3" id="KW-0378">Hydrolase</keyword>